<dbReference type="InterPro" id="IPR050452">
    <property type="entry name" value="Metacaspase"/>
</dbReference>
<name>A0A6C0J7R5_9ZZZZ</name>
<dbReference type="AlphaFoldDB" id="A0A6C0J7R5"/>
<dbReference type="PANTHER" id="PTHR48104">
    <property type="entry name" value="METACASPASE-4"/>
    <property type="match status" value="1"/>
</dbReference>
<accession>A0A6C0J7R5</accession>
<dbReference type="InterPro" id="IPR011600">
    <property type="entry name" value="Pept_C14_caspase"/>
</dbReference>
<dbReference type="EMBL" id="MN740329">
    <property type="protein sequence ID" value="QHU00766.1"/>
    <property type="molecule type" value="Genomic_DNA"/>
</dbReference>
<dbReference type="GO" id="GO:0004197">
    <property type="term" value="F:cysteine-type endopeptidase activity"/>
    <property type="evidence" value="ECO:0007669"/>
    <property type="project" value="InterPro"/>
</dbReference>
<sequence length="252" mass="28353">MDIPTEYKYALLVGINYTGTSSALKGCETDVDRQKEYLIKKRGYRSENIVILTEDTDKKATGMNIMHALGKLIIKSHVAGAKELWFHYSGHGSNTCDLDHDEKDGRDETIVPMDYLTNGMITDDQLHDYAESIPIGCRMIFLFDCCHSGTILDLKWRYEGAVKNYIENAASSVKSNVFMLSGCQDNQTSADALIQGKWAGAMTTAFIECIDKSVTWENVLDNMRAYMKKNGYSQRPRLCCSNPITDKDKVPK</sequence>
<dbReference type="GO" id="GO:0006508">
    <property type="term" value="P:proteolysis"/>
    <property type="evidence" value="ECO:0007669"/>
    <property type="project" value="InterPro"/>
</dbReference>
<reference evidence="2" key="1">
    <citation type="journal article" date="2020" name="Nature">
        <title>Giant virus diversity and host interactions through global metagenomics.</title>
        <authorList>
            <person name="Schulz F."/>
            <person name="Roux S."/>
            <person name="Paez-Espino D."/>
            <person name="Jungbluth S."/>
            <person name="Walsh D.A."/>
            <person name="Denef V.J."/>
            <person name="McMahon K.D."/>
            <person name="Konstantinidis K.T."/>
            <person name="Eloe-Fadrosh E.A."/>
            <person name="Kyrpides N.C."/>
            <person name="Woyke T."/>
        </authorList>
    </citation>
    <scope>NUCLEOTIDE SEQUENCE</scope>
    <source>
        <strain evidence="2">GVMAG-M-3300025860-20</strain>
    </source>
</reference>
<protein>
    <recommendedName>
        <fullName evidence="1">Peptidase C14 caspase domain-containing protein</fullName>
    </recommendedName>
</protein>
<evidence type="ECO:0000313" key="2">
    <source>
        <dbReference type="EMBL" id="QHU00766.1"/>
    </source>
</evidence>
<proteinExistence type="predicted"/>
<dbReference type="PANTHER" id="PTHR48104:SF30">
    <property type="entry name" value="METACASPASE-1"/>
    <property type="match status" value="1"/>
</dbReference>
<dbReference type="Pfam" id="PF00656">
    <property type="entry name" value="Peptidase_C14"/>
    <property type="match status" value="1"/>
</dbReference>
<organism evidence="2">
    <name type="scientific">viral metagenome</name>
    <dbReference type="NCBI Taxonomy" id="1070528"/>
    <lineage>
        <taxon>unclassified sequences</taxon>
        <taxon>metagenomes</taxon>
        <taxon>organismal metagenomes</taxon>
    </lineage>
</organism>
<evidence type="ECO:0000259" key="1">
    <source>
        <dbReference type="Pfam" id="PF00656"/>
    </source>
</evidence>
<feature type="domain" description="Peptidase C14 caspase" evidence="1">
    <location>
        <begin position="8"/>
        <end position="242"/>
    </location>
</feature>
<dbReference type="Gene3D" id="3.40.50.12660">
    <property type="match status" value="1"/>
</dbReference>
<dbReference type="GO" id="GO:0005737">
    <property type="term" value="C:cytoplasm"/>
    <property type="evidence" value="ECO:0007669"/>
    <property type="project" value="TreeGrafter"/>
</dbReference>